<evidence type="ECO:0000256" key="7">
    <source>
        <dbReference type="RuleBase" id="RU004466"/>
    </source>
</evidence>
<sequence>MLLAKRRLADLWGRSLVTKDLIRSKTCIGGGSIATFTSWVLLCAPVPHSRKMGTVEIDTAVLADGAGEPQKIKTTDERSRFLEVYSQLKSELLADSKIFQFTPESRVWTEKMLDYTVPGGKLNRGISVVDSLRLLLERELTEEEYFLSSSLGWCIEWLQGYFLVEDDIMDASVTRRGQSCWYRLPKVGMIAINDGILLRNHIGQILKRHFKTKPYYTELLDLFNEVEYQTSLGQMLDLITTPEGEVDLSKYIMPTYLKIVQYKTAYYSFYLPVSCALLIFGEKDEAKFEAAEKILVQMGTYFQVQDDFLDCYGDPAFIGKIGTDIEDTKCSWLVVQALQRASEEQKNTIKENYGKKDPANVAVIKKIYKDLNLEKVFEDYEQDSYVSLIAAIEAVDSSPLQAVFKAFLKKIYKRQK</sequence>
<dbReference type="SFLD" id="SFLDG01017">
    <property type="entry name" value="Polyprenyl_Transferase_Like"/>
    <property type="match status" value="1"/>
</dbReference>
<dbReference type="Proteomes" id="UP001633002">
    <property type="component" value="Unassembled WGS sequence"/>
</dbReference>
<dbReference type="PROSITE" id="PS00723">
    <property type="entry name" value="POLYPRENYL_SYNTHASE_1"/>
    <property type="match status" value="1"/>
</dbReference>
<organism evidence="8 9">
    <name type="scientific">Riccia sorocarpa</name>
    <dbReference type="NCBI Taxonomy" id="122646"/>
    <lineage>
        <taxon>Eukaryota</taxon>
        <taxon>Viridiplantae</taxon>
        <taxon>Streptophyta</taxon>
        <taxon>Embryophyta</taxon>
        <taxon>Marchantiophyta</taxon>
        <taxon>Marchantiopsida</taxon>
        <taxon>Marchantiidae</taxon>
        <taxon>Marchantiales</taxon>
        <taxon>Ricciaceae</taxon>
        <taxon>Riccia</taxon>
    </lineage>
</organism>
<dbReference type="InterPro" id="IPR008949">
    <property type="entry name" value="Isoprenoid_synthase_dom_sf"/>
</dbReference>
<evidence type="ECO:0000313" key="8">
    <source>
        <dbReference type="EMBL" id="KAL3693527.1"/>
    </source>
</evidence>
<keyword evidence="6" id="KW-0414">Isoprene biosynthesis</keyword>
<evidence type="ECO:0000256" key="2">
    <source>
        <dbReference type="ARBA" id="ARBA00006706"/>
    </source>
</evidence>
<keyword evidence="3 7" id="KW-0808">Transferase</keyword>
<dbReference type="InterPro" id="IPR000092">
    <property type="entry name" value="Polyprenyl_synt"/>
</dbReference>
<dbReference type="GO" id="GO:0008299">
    <property type="term" value="P:isoprenoid biosynthetic process"/>
    <property type="evidence" value="ECO:0007669"/>
    <property type="project" value="UniProtKB-KW"/>
</dbReference>
<comment type="similarity">
    <text evidence="2 7">Belongs to the FPP/GGPP synthase family.</text>
</comment>
<keyword evidence="4" id="KW-0479">Metal-binding</keyword>
<dbReference type="Gene3D" id="1.10.600.10">
    <property type="entry name" value="Farnesyl Diphosphate Synthase"/>
    <property type="match status" value="1"/>
</dbReference>
<keyword evidence="9" id="KW-1185">Reference proteome</keyword>
<proteinExistence type="inferred from homology"/>
<dbReference type="GO" id="GO:0016740">
    <property type="term" value="F:transferase activity"/>
    <property type="evidence" value="ECO:0007669"/>
    <property type="project" value="UniProtKB-KW"/>
</dbReference>
<dbReference type="GO" id="GO:0046872">
    <property type="term" value="F:metal ion binding"/>
    <property type="evidence" value="ECO:0007669"/>
    <property type="project" value="UniProtKB-KW"/>
</dbReference>
<comment type="cofactor">
    <cofactor evidence="1">
        <name>Mg(2+)</name>
        <dbReference type="ChEBI" id="CHEBI:18420"/>
    </cofactor>
</comment>
<keyword evidence="5" id="KW-0460">Magnesium</keyword>
<evidence type="ECO:0000256" key="4">
    <source>
        <dbReference type="ARBA" id="ARBA00022723"/>
    </source>
</evidence>
<dbReference type="EMBL" id="JBJQOH010000003">
    <property type="protein sequence ID" value="KAL3693527.1"/>
    <property type="molecule type" value="Genomic_DNA"/>
</dbReference>
<gene>
    <name evidence="8" type="ORF">R1sor_007178</name>
</gene>
<evidence type="ECO:0000256" key="3">
    <source>
        <dbReference type="ARBA" id="ARBA00022679"/>
    </source>
</evidence>
<dbReference type="SFLD" id="SFLDS00005">
    <property type="entry name" value="Isoprenoid_Synthase_Type_I"/>
    <property type="match status" value="1"/>
</dbReference>
<dbReference type="SUPFAM" id="SSF48576">
    <property type="entry name" value="Terpenoid synthases"/>
    <property type="match status" value="1"/>
</dbReference>
<evidence type="ECO:0000256" key="6">
    <source>
        <dbReference type="ARBA" id="ARBA00023229"/>
    </source>
</evidence>
<protein>
    <recommendedName>
        <fullName evidence="10">Farnesyl diphosphate synthase</fullName>
    </recommendedName>
</protein>
<evidence type="ECO:0000256" key="5">
    <source>
        <dbReference type="ARBA" id="ARBA00022842"/>
    </source>
</evidence>
<dbReference type="CDD" id="cd00685">
    <property type="entry name" value="Trans_IPPS_HT"/>
    <property type="match status" value="1"/>
</dbReference>
<comment type="caution">
    <text evidence="8">The sequence shown here is derived from an EMBL/GenBank/DDBJ whole genome shotgun (WGS) entry which is preliminary data.</text>
</comment>
<dbReference type="PANTHER" id="PTHR11525">
    <property type="entry name" value="FARNESYL-PYROPHOSPHATE SYNTHETASE"/>
    <property type="match status" value="1"/>
</dbReference>
<name>A0ABD3HPN8_9MARC</name>
<dbReference type="Pfam" id="PF00348">
    <property type="entry name" value="polyprenyl_synt"/>
    <property type="match status" value="1"/>
</dbReference>
<dbReference type="PANTHER" id="PTHR11525:SF0">
    <property type="entry name" value="FARNESYL PYROPHOSPHATE SYNTHASE"/>
    <property type="match status" value="1"/>
</dbReference>
<dbReference type="AlphaFoldDB" id="A0ABD3HPN8"/>
<evidence type="ECO:0008006" key="10">
    <source>
        <dbReference type="Google" id="ProtNLM"/>
    </source>
</evidence>
<dbReference type="InterPro" id="IPR039702">
    <property type="entry name" value="FPS1-like"/>
</dbReference>
<evidence type="ECO:0000256" key="1">
    <source>
        <dbReference type="ARBA" id="ARBA00001946"/>
    </source>
</evidence>
<dbReference type="PROSITE" id="PS00444">
    <property type="entry name" value="POLYPRENYL_SYNTHASE_2"/>
    <property type="match status" value="1"/>
</dbReference>
<dbReference type="FunFam" id="1.10.600.10:FF:000008">
    <property type="entry name" value="Farnesyl pyrophosphate synthase"/>
    <property type="match status" value="1"/>
</dbReference>
<dbReference type="InterPro" id="IPR033749">
    <property type="entry name" value="Polyprenyl_synt_CS"/>
</dbReference>
<accession>A0ABD3HPN8</accession>
<reference evidence="8 9" key="1">
    <citation type="submission" date="2024-09" db="EMBL/GenBank/DDBJ databases">
        <title>Chromosome-scale assembly of Riccia sorocarpa.</title>
        <authorList>
            <person name="Paukszto L."/>
        </authorList>
    </citation>
    <scope>NUCLEOTIDE SEQUENCE [LARGE SCALE GENOMIC DNA]</scope>
    <source>
        <strain evidence="8">LP-2024</strain>
        <tissue evidence="8">Aerial parts of the thallus</tissue>
    </source>
</reference>
<evidence type="ECO:0000313" key="9">
    <source>
        <dbReference type="Proteomes" id="UP001633002"/>
    </source>
</evidence>